<dbReference type="KEGG" id="amx:AM2010_35"/>
<evidence type="ECO:0000313" key="1">
    <source>
        <dbReference type="EMBL" id="AKM06129.1"/>
    </source>
</evidence>
<gene>
    <name evidence="1" type="ORF">AM2010_35</name>
</gene>
<proteinExistence type="predicted"/>
<dbReference type="RefSeq" id="WP_150115302.1">
    <property type="nucleotide sequence ID" value="NZ_CP011805.1"/>
</dbReference>
<dbReference type="AlphaFoldDB" id="A0A0G3X6A9"/>
<protein>
    <submittedName>
        <fullName evidence="1">Uncharacterized protein</fullName>
    </submittedName>
</protein>
<dbReference type="Proteomes" id="UP000037643">
    <property type="component" value="Chromosome"/>
</dbReference>
<name>A0A0G3X6A9_9SPHN</name>
<organism evidence="1 2">
    <name type="scientific">Pelagerythrobacter marensis</name>
    <dbReference type="NCBI Taxonomy" id="543877"/>
    <lineage>
        <taxon>Bacteria</taxon>
        <taxon>Pseudomonadati</taxon>
        <taxon>Pseudomonadota</taxon>
        <taxon>Alphaproteobacteria</taxon>
        <taxon>Sphingomonadales</taxon>
        <taxon>Erythrobacteraceae</taxon>
        <taxon>Pelagerythrobacter</taxon>
    </lineage>
</organism>
<keyword evidence="2" id="KW-1185">Reference proteome</keyword>
<dbReference type="PATRIC" id="fig|543877.4.peg.36"/>
<accession>A0A0G3X6A9</accession>
<sequence length="134" mass="14912">MNAPTTTPVAAKAAKNDIAISIAWKRYRKARLSYNALPLDDGPVVGMHTPAELEQINAMDAAESVLQASLATTPEDIELILWLAILHMVGRRDDDTAACNCDLRYFLDRETDFDWNVRLILTAIRSLRELGEVS</sequence>
<evidence type="ECO:0000313" key="2">
    <source>
        <dbReference type="Proteomes" id="UP000037643"/>
    </source>
</evidence>
<dbReference type="STRING" id="543877.AM2010_35"/>
<dbReference type="EMBL" id="CP011805">
    <property type="protein sequence ID" value="AKM06129.1"/>
    <property type="molecule type" value="Genomic_DNA"/>
</dbReference>
<reference evidence="1 2" key="1">
    <citation type="submission" date="2015-06" db="EMBL/GenBank/DDBJ databases">
        <authorList>
            <person name="Kim K.M."/>
        </authorList>
    </citation>
    <scope>NUCLEOTIDE SEQUENCE [LARGE SCALE GENOMIC DNA]</scope>
    <source>
        <strain evidence="1 2">KCTC 22370</strain>
    </source>
</reference>